<evidence type="ECO:0000313" key="3">
    <source>
        <dbReference type="EMBL" id="VDM42149.1"/>
    </source>
</evidence>
<reference evidence="3 4" key="2">
    <citation type="submission" date="2018-11" db="EMBL/GenBank/DDBJ databases">
        <authorList>
            <consortium name="Pathogen Informatics"/>
        </authorList>
    </citation>
    <scope>NUCLEOTIDE SEQUENCE [LARGE SCALE GENOMIC DNA]</scope>
</reference>
<feature type="coiled-coil region" evidence="1">
    <location>
        <begin position="65"/>
        <end position="92"/>
    </location>
</feature>
<organism evidence="4 5">
    <name type="scientific">Toxocara canis</name>
    <name type="common">Canine roundworm</name>
    <dbReference type="NCBI Taxonomy" id="6265"/>
    <lineage>
        <taxon>Eukaryota</taxon>
        <taxon>Metazoa</taxon>
        <taxon>Ecdysozoa</taxon>
        <taxon>Nematoda</taxon>
        <taxon>Chromadorea</taxon>
        <taxon>Rhabditida</taxon>
        <taxon>Spirurina</taxon>
        <taxon>Ascaridomorpha</taxon>
        <taxon>Ascaridoidea</taxon>
        <taxon>Toxocaridae</taxon>
        <taxon>Toxocara</taxon>
    </lineage>
</organism>
<evidence type="ECO:0000256" key="2">
    <source>
        <dbReference type="SAM" id="MobiDB-lite"/>
    </source>
</evidence>
<feature type="region of interest" description="Disordered" evidence="2">
    <location>
        <begin position="346"/>
        <end position="370"/>
    </location>
</feature>
<dbReference type="Proteomes" id="UP000050794">
    <property type="component" value="Unassembled WGS sequence"/>
</dbReference>
<feature type="region of interest" description="Disordered" evidence="2">
    <location>
        <begin position="1123"/>
        <end position="1145"/>
    </location>
</feature>
<dbReference type="AlphaFoldDB" id="A0A183UQQ8"/>
<feature type="compositionally biased region" description="Basic and acidic residues" evidence="2">
    <location>
        <begin position="1123"/>
        <end position="1139"/>
    </location>
</feature>
<feature type="coiled-coil region" evidence="1">
    <location>
        <begin position="741"/>
        <end position="809"/>
    </location>
</feature>
<evidence type="ECO:0000313" key="4">
    <source>
        <dbReference type="Proteomes" id="UP000050794"/>
    </source>
</evidence>
<evidence type="ECO:0000256" key="1">
    <source>
        <dbReference type="SAM" id="Coils"/>
    </source>
</evidence>
<protein>
    <submittedName>
        <fullName evidence="5">Cnn_1N domain-containing protein</fullName>
    </submittedName>
</protein>
<proteinExistence type="predicted"/>
<keyword evidence="1" id="KW-0175">Coiled coil</keyword>
<feature type="coiled-coil region" evidence="1">
    <location>
        <begin position="555"/>
        <end position="682"/>
    </location>
</feature>
<dbReference type="WBParaSite" id="TCNE_0001082801-mRNA-1">
    <property type="protein sequence ID" value="TCNE_0001082801-mRNA-1"/>
    <property type="gene ID" value="TCNE_0001082801"/>
</dbReference>
<sequence>MSFKEQVREIIYLTLALKRSQCCNRDYFSEPSSTQVASLSSDERPTPHHFVLERATMPRHKFVDISETKEENKKLKDENFELKKEIFILRRELPNVIGLNGNDITAEYIDCRDKLFNEQTHRMELQEELRTIRLELGDKKRKYEEDKEEWKSRWKRAVDERDSLSEELAKARRELLVNARLTNKLQAQVAAHQQEAVPQPPASDHADSTLGDMSIVSTRDMVIEELKGTVIEMTVKKDDMLEQIDALRAELETHKKIAKEEREMRALVERKLADIRIQYEQLVEEKLIVEARHIDEVEKLQKDVNKRDKAINSLLKKLDQTKSLLMMNTTDKDMGDREKMANERGTFDANKKNSQSFEAEGSTHDAGRIHTKEVRAAETLAGSDVMQPMVQSFTEMLPMKLKVSDNGQFSVANKTSEVPLQLDEASMTGLFDCSIVAVQRLDTVGSKIPLLHDICRRLFEKLRGCADFLQSLLAELGSSEKGQSLIEEIRAMRLDFDQSELEANEILKGVEEARRGIDEFKEVLSRSIEVSMINVSTLVVDNSGDAEKVKMQKMVEETQTELLELHTQIADRERQLDGLKLKMASLEKERCTIVQNLEVERSSNADLEKELSELRKLMTAHEVESADRTKDLECQSRDGELCKIVEKLRSREEELTCNKNELAQLAKKADELMTSLKCEANERVKGAKEAVASEEKLTVDAIQSTSTRQLSQISLVSDYISVLGAELGRVRTELEVSKSSRDVAENKCRALVEELNAVVAQAKALEELVQARALTQSKSTQSDLNVAAIGTLEANIKRLEAENSLIKGNFNTLCATVAEKDRPEVNVGDVLEPMKAAFDADASKRRGIFVVSTAMGTSLCSTDIDEMEEQLKAYKAYATDIYKFLGKWSRKAQQPAKSSFSSADLSHMYEKIVGVHRMLEGQVEALKDRIKTKDEDTMQLARQTVSSSTHFTSPAEKELTSKETVTVLSAQLAKASLGEEHLMAFRTELSVDDFEEMFRSSNCIVETVKKLLKSNRAVKEEEKNVAEILMKARRIRSQLSTLCIRIERFEKAKLDQKENMDPNDDPLFALQNENVRLQLALNDAKETLKAAYEKLSAKPDTAEMSERIVRELQKILRTMKSTKREARFLDENRKRKNAEDNAGTS</sequence>
<evidence type="ECO:0000313" key="5">
    <source>
        <dbReference type="WBParaSite" id="TCNE_0001082801-mRNA-1"/>
    </source>
</evidence>
<keyword evidence="4" id="KW-1185">Reference proteome</keyword>
<name>A0A183UQQ8_TOXCA</name>
<feature type="compositionally biased region" description="Basic and acidic residues" evidence="2">
    <location>
        <begin position="361"/>
        <end position="370"/>
    </location>
</feature>
<gene>
    <name evidence="3" type="ORF">TCNE_LOCUS10828</name>
</gene>
<feature type="coiled-coil region" evidence="1">
    <location>
        <begin position="122"/>
        <end position="174"/>
    </location>
</feature>
<accession>A0A183UQQ8</accession>
<feature type="coiled-coil region" evidence="1">
    <location>
        <begin position="230"/>
        <end position="317"/>
    </location>
</feature>
<reference evidence="5" key="1">
    <citation type="submission" date="2016-06" db="UniProtKB">
        <authorList>
            <consortium name="WormBaseParasite"/>
        </authorList>
    </citation>
    <scope>IDENTIFICATION</scope>
</reference>
<dbReference type="EMBL" id="UYWY01020631">
    <property type="protein sequence ID" value="VDM42149.1"/>
    <property type="molecule type" value="Genomic_DNA"/>
</dbReference>